<evidence type="ECO:0000256" key="8">
    <source>
        <dbReference type="ARBA" id="ARBA00023012"/>
    </source>
</evidence>
<dbReference type="InterPro" id="IPR003594">
    <property type="entry name" value="HATPase_dom"/>
</dbReference>
<dbReference type="SMART" id="SM00388">
    <property type="entry name" value="HisKA"/>
    <property type="match status" value="1"/>
</dbReference>
<dbReference type="InterPro" id="IPR036890">
    <property type="entry name" value="HATPase_C_sf"/>
</dbReference>
<reference evidence="10 11" key="1">
    <citation type="submission" date="2020-08" db="EMBL/GenBank/DDBJ databases">
        <title>Genome sequence of Acidovorax monticola KACC 19171T.</title>
        <authorList>
            <person name="Hyun D.-W."/>
            <person name="Bae J.-W."/>
        </authorList>
    </citation>
    <scope>NUCLEOTIDE SEQUENCE [LARGE SCALE GENOMIC DNA]</scope>
    <source>
        <strain evidence="10 11">KACC 19171</strain>
    </source>
</reference>
<name>A0A7H0HE31_9BURK</name>
<keyword evidence="3" id="KW-0597">Phosphoprotein</keyword>
<dbReference type="GO" id="GO:0000155">
    <property type="term" value="F:phosphorelay sensor kinase activity"/>
    <property type="evidence" value="ECO:0007669"/>
    <property type="project" value="InterPro"/>
</dbReference>
<dbReference type="SUPFAM" id="SSF47384">
    <property type="entry name" value="Homodimeric domain of signal transducing histidine kinase"/>
    <property type="match status" value="1"/>
</dbReference>
<evidence type="ECO:0000256" key="1">
    <source>
        <dbReference type="ARBA" id="ARBA00000085"/>
    </source>
</evidence>
<dbReference type="KEGG" id="amon:H9L24_17890"/>
<evidence type="ECO:0000259" key="9">
    <source>
        <dbReference type="PROSITE" id="PS50109"/>
    </source>
</evidence>
<dbReference type="CDD" id="cd00082">
    <property type="entry name" value="HisKA"/>
    <property type="match status" value="1"/>
</dbReference>
<dbReference type="InterPro" id="IPR005467">
    <property type="entry name" value="His_kinase_dom"/>
</dbReference>
<dbReference type="Pfam" id="PF02518">
    <property type="entry name" value="HATPase_c"/>
    <property type="match status" value="1"/>
</dbReference>
<organism evidence="10 11">
    <name type="scientific">Paenacidovorax monticola</name>
    <dbReference type="NCBI Taxonomy" id="1926868"/>
    <lineage>
        <taxon>Bacteria</taxon>
        <taxon>Pseudomonadati</taxon>
        <taxon>Pseudomonadota</taxon>
        <taxon>Betaproteobacteria</taxon>
        <taxon>Burkholderiales</taxon>
        <taxon>Comamonadaceae</taxon>
        <taxon>Paenacidovorax</taxon>
    </lineage>
</organism>
<keyword evidence="4" id="KW-0808">Transferase</keyword>
<dbReference type="AlphaFoldDB" id="A0A7H0HE31"/>
<evidence type="ECO:0000256" key="4">
    <source>
        <dbReference type="ARBA" id="ARBA00022679"/>
    </source>
</evidence>
<protein>
    <recommendedName>
        <fullName evidence="2">histidine kinase</fullName>
        <ecNumber evidence="2">2.7.13.3</ecNumber>
    </recommendedName>
</protein>
<dbReference type="Proteomes" id="UP000516057">
    <property type="component" value="Chromosome"/>
</dbReference>
<keyword evidence="11" id="KW-1185">Reference proteome</keyword>
<accession>A0A7H0HE31</accession>
<proteinExistence type="predicted"/>
<dbReference type="PANTHER" id="PTHR43065">
    <property type="entry name" value="SENSOR HISTIDINE KINASE"/>
    <property type="match status" value="1"/>
</dbReference>
<evidence type="ECO:0000256" key="2">
    <source>
        <dbReference type="ARBA" id="ARBA00012438"/>
    </source>
</evidence>
<dbReference type="InterPro" id="IPR003661">
    <property type="entry name" value="HisK_dim/P_dom"/>
</dbReference>
<evidence type="ECO:0000256" key="7">
    <source>
        <dbReference type="ARBA" id="ARBA00022840"/>
    </source>
</evidence>
<feature type="domain" description="Histidine kinase" evidence="9">
    <location>
        <begin position="278"/>
        <end position="497"/>
    </location>
</feature>
<dbReference type="InterPro" id="IPR004358">
    <property type="entry name" value="Sig_transdc_His_kin-like_C"/>
</dbReference>
<evidence type="ECO:0000256" key="6">
    <source>
        <dbReference type="ARBA" id="ARBA00022777"/>
    </source>
</evidence>
<keyword evidence="7" id="KW-0067">ATP-binding</keyword>
<dbReference type="Gene3D" id="3.30.565.10">
    <property type="entry name" value="Histidine kinase-like ATPase, C-terminal domain"/>
    <property type="match status" value="1"/>
</dbReference>
<gene>
    <name evidence="10" type="ORF">H9L24_17890</name>
</gene>
<dbReference type="PROSITE" id="PS50109">
    <property type="entry name" value="HIS_KIN"/>
    <property type="match status" value="1"/>
</dbReference>
<dbReference type="EC" id="2.7.13.3" evidence="2"/>
<evidence type="ECO:0000313" key="11">
    <source>
        <dbReference type="Proteomes" id="UP000516057"/>
    </source>
</evidence>
<dbReference type="GO" id="GO:0005524">
    <property type="term" value="F:ATP binding"/>
    <property type="evidence" value="ECO:0007669"/>
    <property type="project" value="UniProtKB-KW"/>
</dbReference>
<dbReference type="PANTHER" id="PTHR43065:SF46">
    <property type="entry name" value="C4-DICARBOXYLATE TRANSPORT SENSOR PROTEIN DCTB"/>
    <property type="match status" value="1"/>
</dbReference>
<evidence type="ECO:0000313" key="10">
    <source>
        <dbReference type="EMBL" id="QNP58797.1"/>
    </source>
</evidence>
<dbReference type="Gene3D" id="1.10.287.130">
    <property type="match status" value="1"/>
</dbReference>
<comment type="catalytic activity">
    <reaction evidence="1">
        <text>ATP + protein L-histidine = ADP + protein N-phospho-L-histidine.</text>
        <dbReference type="EC" id="2.7.13.3"/>
    </reaction>
</comment>
<dbReference type="EMBL" id="CP060790">
    <property type="protein sequence ID" value="QNP58797.1"/>
    <property type="molecule type" value="Genomic_DNA"/>
</dbReference>
<evidence type="ECO:0000256" key="5">
    <source>
        <dbReference type="ARBA" id="ARBA00022741"/>
    </source>
</evidence>
<keyword evidence="6 10" id="KW-0418">Kinase</keyword>
<dbReference type="Pfam" id="PF00512">
    <property type="entry name" value="HisKA"/>
    <property type="match status" value="1"/>
</dbReference>
<dbReference type="SUPFAM" id="SSF55874">
    <property type="entry name" value="ATPase domain of HSP90 chaperone/DNA topoisomerase II/histidine kinase"/>
    <property type="match status" value="1"/>
</dbReference>
<sequence length="506" mass="54153">MSVTAWRRPLTWLLAWALVAGAGAGWLAHARLQALRDAFETDARIAHRLLSQRVVQHDAVLATLALLQPQDESGAPADRTAAPLPRLPAVYPQIIEVLRRPPGGAWPGPLHAALDEAEARSRRSGHAELAQADLPAGRYRLVLAGQPASHALLLDLRATVPWDEWPMAPADSPVRAALEHGGERFVIQAGRRAQHGWHYSFHKLLAAQSQPFDVVLERDVGWGELPWGRALAWAAASAAALAALRALLRQRVARRRAEELLRLGQVARLNTLGELAAGMAHELNQPLTALLASTQAAQRLLGEEPPDLATARHAMGQAVDQARRASSVVGRLRRVVERPDLSGQAQPLALPAAVHDALHLLEPELRRRGIAVQVHAPADLPAVRAEPVALQQIIHNLVMNALQALESVDAAERHLALRLCAQGTQVLLSVRDRGPGIGAEARARIFTPFYTTRAGGLGLGLSLCESLAQAMGGSLVLAPPPSDGPGTEFQLLLPVADGPPAPDPLA</sequence>
<dbReference type="SMART" id="SM00387">
    <property type="entry name" value="HATPase_c"/>
    <property type="match status" value="1"/>
</dbReference>
<keyword evidence="8" id="KW-0902">Two-component regulatory system</keyword>
<dbReference type="PRINTS" id="PR00344">
    <property type="entry name" value="BCTRLSENSOR"/>
</dbReference>
<evidence type="ECO:0000256" key="3">
    <source>
        <dbReference type="ARBA" id="ARBA00022553"/>
    </source>
</evidence>
<keyword evidence="5" id="KW-0547">Nucleotide-binding</keyword>
<dbReference type="RefSeq" id="WP_187735782.1">
    <property type="nucleotide sequence ID" value="NZ_CP060790.1"/>
</dbReference>
<dbReference type="InterPro" id="IPR036097">
    <property type="entry name" value="HisK_dim/P_sf"/>
</dbReference>